<sequence length="372" mass="38464">MADSTTVDSSSTATAPVSASGMSVGILVHGSCTVFLVRTPHHFSQSRRSPDSSTVCSRVLRLYLCVFPPPLLPTIFHPPQPPHCFHRCAALSPPTHLPPLFHPTIAAPHPSLANSLPPSVSAVAGCTAGTGTMSAASFVTRCTGIGPTPPTFLVPAPLGGVGCAQCSVCVVVVCCAISPHPRPTPSPLAAMFVLSPRSLLPPPPTVSAVSPGSLVLLSRRLCSTPHSGFLLLLLHLGGSATASVSHILYSVTVFLLLLTPPHLPHLVLLISQPRTTTILPSTTRTTSLSHATMASYCTWPSAPTILFPSSTTLPPSQYVLYCTGSATLATTEPLSMLLYHVVRFSTPHPHPPTAPTAAPTASPASPTATAAA</sequence>
<reference evidence="3" key="2">
    <citation type="submission" date="2014-07" db="EMBL/GenBank/DDBJ databases">
        <authorList>
            <person name="Hull J."/>
        </authorList>
    </citation>
    <scope>NUCLEOTIDE SEQUENCE</scope>
</reference>
<reference evidence="3" key="1">
    <citation type="journal article" date="2014" name="PLoS ONE">
        <title>Transcriptome-Based Identification of ABC Transporters in the Western Tarnished Plant Bug Lygus hesperus.</title>
        <authorList>
            <person name="Hull J.J."/>
            <person name="Chaney K."/>
            <person name="Geib S.M."/>
            <person name="Fabrick J.A."/>
            <person name="Brent C.S."/>
            <person name="Walsh D."/>
            <person name="Lavine L.C."/>
        </authorList>
    </citation>
    <scope>NUCLEOTIDE SEQUENCE</scope>
</reference>
<protein>
    <submittedName>
        <fullName evidence="3">Uncharacterized protein</fullName>
    </submittedName>
</protein>
<accession>A0A0A9YXJ2</accession>
<dbReference type="EMBL" id="GBHO01005892">
    <property type="protein sequence ID" value="JAG37712.1"/>
    <property type="molecule type" value="Transcribed_RNA"/>
</dbReference>
<keyword evidence="2" id="KW-1133">Transmembrane helix</keyword>
<evidence type="ECO:0000313" key="3">
    <source>
        <dbReference type="EMBL" id="JAG37712.1"/>
    </source>
</evidence>
<dbReference type="AlphaFoldDB" id="A0A0A9YXJ2"/>
<feature type="non-terminal residue" evidence="3">
    <location>
        <position position="372"/>
    </location>
</feature>
<keyword evidence="2" id="KW-0812">Transmembrane</keyword>
<gene>
    <name evidence="3" type="ORF">CM83_45549</name>
    <name evidence="4" type="ORF">g.10411</name>
</gene>
<feature type="compositionally biased region" description="Low complexity" evidence="1">
    <location>
        <begin position="355"/>
        <end position="372"/>
    </location>
</feature>
<dbReference type="EMBL" id="GDHC01007281">
    <property type="protein sequence ID" value="JAQ11348.1"/>
    <property type="molecule type" value="Transcribed_RNA"/>
</dbReference>
<feature type="transmembrane region" description="Helical" evidence="2">
    <location>
        <begin position="17"/>
        <end position="37"/>
    </location>
</feature>
<proteinExistence type="predicted"/>
<reference evidence="4" key="3">
    <citation type="journal article" date="2016" name="Gigascience">
        <title>De novo construction of an expanded transcriptome assembly for the western tarnished plant bug, Lygus hesperus.</title>
        <authorList>
            <person name="Tassone E.E."/>
            <person name="Geib S.M."/>
            <person name="Hall B."/>
            <person name="Fabrick J.A."/>
            <person name="Brent C.S."/>
            <person name="Hull J.J."/>
        </authorList>
    </citation>
    <scope>NUCLEOTIDE SEQUENCE</scope>
</reference>
<evidence type="ECO:0000256" key="1">
    <source>
        <dbReference type="SAM" id="MobiDB-lite"/>
    </source>
</evidence>
<keyword evidence="2" id="KW-0472">Membrane</keyword>
<organism evidence="3">
    <name type="scientific">Lygus hesperus</name>
    <name type="common">Western plant bug</name>
    <dbReference type="NCBI Taxonomy" id="30085"/>
    <lineage>
        <taxon>Eukaryota</taxon>
        <taxon>Metazoa</taxon>
        <taxon>Ecdysozoa</taxon>
        <taxon>Arthropoda</taxon>
        <taxon>Hexapoda</taxon>
        <taxon>Insecta</taxon>
        <taxon>Pterygota</taxon>
        <taxon>Neoptera</taxon>
        <taxon>Paraneoptera</taxon>
        <taxon>Hemiptera</taxon>
        <taxon>Heteroptera</taxon>
        <taxon>Panheteroptera</taxon>
        <taxon>Cimicomorpha</taxon>
        <taxon>Miridae</taxon>
        <taxon>Mirini</taxon>
        <taxon>Lygus</taxon>
    </lineage>
</organism>
<feature type="transmembrane region" description="Helical" evidence="2">
    <location>
        <begin position="229"/>
        <end position="258"/>
    </location>
</feature>
<name>A0A0A9YXJ2_LYGHE</name>
<evidence type="ECO:0000313" key="4">
    <source>
        <dbReference type="EMBL" id="JAQ11348.1"/>
    </source>
</evidence>
<evidence type="ECO:0000256" key="2">
    <source>
        <dbReference type="SAM" id="Phobius"/>
    </source>
</evidence>
<feature type="region of interest" description="Disordered" evidence="1">
    <location>
        <begin position="349"/>
        <end position="372"/>
    </location>
</feature>